<dbReference type="GO" id="GO:0042254">
    <property type="term" value="P:ribosome biogenesis"/>
    <property type="evidence" value="ECO:0007669"/>
    <property type="project" value="UniProtKB-KW"/>
</dbReference>
<proteinExistence type="inferred from homology"/>
<dbReference type="NCBIfam" id="TIGR00231">
    <property type="entry name" value="small_GTP"/>
    <property type="match status" value="2"/>
</dbReference>
<reference evidence="8" key="1">
    <citation type="submission" date="2017-09" db="EMBL/GenBank/DDBJ databases">
        <title>Depth-based differentiation of microbial function through sediment-hosted aquifers and enrichment of novel symbionts in the deep terrestrial subsurface.</title>
        <authorList>
            <person name="Probst A.J."/>
            <person name="Ladd B."/>
            <person name="Jarett J.K."/>
            <person name="Geller-Mcgrath D.E."/>
            <person name="Sieber C.M.K."/>
            <person name="Emerson J.B."/>
            <person name="Anantharaman K."/>
            <person name="Thomas B.C."/>
            <person name="Malmstrom R."/>
            <person name="Stieglmeier M."/>
            <person name="Klingl A."/>
            <person name="Woyke T."/>
            <person name="Ryan C.M."/>
            <person name="Banfield J.F."/>
        </authorList>
    </citation>
    <scope>NUCLEOTIDE SEQUENCE [LARGE SCALE GENOMIC DNA]</scope>
</reference>
<dbReference type="GO" id="GO:0005525">
    <property type="term" value="F:GTP binding"/>
    <property type="evidence" value="ECO:0007669"/>
    <property type="project" value="InterPro"/>
</dbReference>
<gene>
    <name evidence="7" type="ORF">COT79_02460</name>
</gene>
<comment type="caution">
    <text evidence="7">The sequence shown here is derived from an EMBL/GenBank/DDBJ whole genome shotgun (WGS) entry which is preliminary data.</text>
</comment>
<comment type="similarity">
    <text evidence="1">Belongs to the TRAFAC class TrmE-Era-EngA-EngB-Septin-like GTPase superfamily. EngA (Der) GTPase family.</text>
</comment>
<dbReference type="Proteomes" id="UP000231162">
    <property type="component" value="Unassembled WGS sequence"/>
</dbReference>
<dbReference type="PANTHER" id="PTHR43834">
    <property type="entry name" value="GTPASE DER"/>
    <property type="match status" value="1"/>
</dbReference>
<evidence type="ECO:0000313" key="7">
    <source>
        <dbReference type="EMBL" id="PIS06849.1"/>
    </source>
</evidence>
<dbReference type="AlphaFoldDB" id="A0A2M6R8H8"/>
<evidence type="ECO:0000256" key="4">
    <source>
        <dbReference type="ARBA" id="ARBA00022737"/>
    </source>
</evidence>
<dbReference type="InterPro" id="IPR006073">
    <property type="entry name" value="GTP-bd"/>
</dbReference>
<sequence>MILLIGRQNVGKSTLFNRCIGERKAIVSSIPGTTVDLREAPVNWDGKSFILTDVAGLPLEEDDPRSHSIEQKIMHGSQKADHILFMVDGTHVWTHDDDLLLGWIRTTGKKYSVIINKVDSNNRSQIQDMAEIVTFKAGDAQNIFELSAQHGRGISALLDYCIVVSSGKYIKSDNTIAIVGRQNVGKSTLFNKLLKFERSVVSPLAGTTRDPIEDIFSVGEFSATLIDTAGVRRKNKVSDVIEHQSVGATHAHIRCADAVVVLLDITQGPSRQDVQIIEYASVHNKPLCIVVNKWDMVKDDTSDKKVSNDTRAKNNVVHRFPFLKKYPVFAISALTGSHVEVLIAWMLQTRSTKGASRAQS</sequence>
<dbReference type="InterPro" id="IPR027417">
    <property type="entry name" value="P-loop_NTPase"/>
</dbReference>
<dbReference type="SUPFAM" id="SSF52540">
    <property type="entry name" value="P-loop containing nucleoside triphosphate hydrolases"/>
    <property type="match status" value="2"/>
</dbReference>
<evidence type="ECO:0000259" key="6">
    <source>
        <dbReference type="Pfam" id="PF01926"/>
    </source>
</evidence>
<feature type="domain" description="G" evidence="6">
    <location>
        <begin position="175"/>
        <end position="293"/>
    </location>
</feature>
<dbReference type="NCBIfam" id="TIGR03594">
    <property type="entry name" value="GTPase_EngA"/>
    <property type="match status" value="1"/>
</dbReference>
<evidence type="ECO:0000256" key="3">
    <source>
        <dbReference type="ARBA" id="ARBA00022517"/>
    </source>
</evidence>
<dbReference type="InterPro" id="IPR016484">
    <property type="entry name" value="GTPase_Der"/>
</dbReference>
<evidence type="ECO:0000256" key="1">
    <source>
        <dbReference type="ARBA" id="ARBA00008279"/>
    </source>
</evidence>
<keyword evidence="4" id="KW-0677">Repeat</keyword>
<accession>A0A2M6R8H8</accession>
<dbReference type="Pfam" id="PF01926">
    <property type="entry name" value="MMR_HSR1"/>
    <property type="match status" value="2"/>
</dbReference>
<dbReference type="InterPro" id="IPR005225">
    <property type="entry name" value="Small_GTP-bd"/>
</dbReference>
<dbReference type="Gene3D" id="3.40.50.300">
    <property type="entry name" value="P-loop containing nucleotide triphosphate hydrolases"/>
    <property type="match status" value="2"/>
</dbReference>
<dbReference type="EMBL" id="PEZX01000032">
    <property type="protein sequence ID" value="PIS06849.1"/>
    <property type="molecule type" value="Genomic_DNA"/>
</dbReference>
<protein>
    <recommendedName>
        <fullName evidence="2">GTPase Der</fullName>
    </recommendedName>
    <alternativeName>
        <fullName evidence="5">GTP-binding protein EngA</fullName>
    </alternativeName>
</protein>
<dbReference type="PANTHER" id="PTHR43834:SF6">
    <property type="entry name" value="GTPASE DER"/>
    <property type="match status" value="1"/>
</dbReference>
<feature type="domain" description="G" evidence="6">
    <location>
        <begin position="2"/>
        <end position="117"/>
    </location>
</feature>
<evidence type="ECO:0000313" key="8">
    <source>
        <dbReference type="Proteomes" id="UP000231162"/>
    </source>
</evidence>
<evidence type="ECO:0000256" key="5">
    <source>
        <dbReference type="ARBA" id="ARBA00032345"/>
    </source>
</evidence>
<organism evidence="7 8">
    <name type="scientific">Candidatus Berkelbacteria bacterium CG10_big_fil_rev_8_21_14_0_10_43_14</name>
    <dbReference type="NCBI Taxonomy" id="1974515"/>
    <lineage>
        <taxon>Bacteria</taxon>
        <taxon>Candidatus Berkelbacteria</taxon>
    </lineage>
</organism>
<evidence type="ECO:0000256" key="2">
    <source>
        <dbReference type="ARBA" id="ARBA00020953"/>
    </source>
</evidence>
<name>A0A2M6R8H8_9BACT</name>
<keyword evidence="3" id="KW-0690">Ribosome biogenesis</keyword>